<dbReference type="Proteomes" id="UP000765509">
    <property type="component" value="Unassembled WGS sequence"/>
</dbReference>
<sequence>MPPVYLRNLGIQRNQPEDREGLFRTRRPGRGHLGEGKGRRHSVGLITERKWTPIATQRNRKPQTSASTQGKPILTTCTGKITIINPVVSSKGKFPKAVDSKLVQGKVKGE</sequence>
<evidence type="ECO:0000256" key="1">
    <source>
        <dbReference type="SAM" id="MobiDB-lite"/>
    </source>
</evidence>
<comment type="caution">
    <text evidence="2">The sequence shown here is derived from an EMBL/GenBank/DDBJ whole genome shotgun (WGS) entry which is preliminary data.</text>
</comment>
<keyword evidence="3" id="KW-1185">Reference proteome</keyword>
<proteinExistence type="predicted"/>
<dbReference type="EMBL" id="AVOT02096157">
    <property type="protein sequence ID" value="MBW0575389.1"/>
    <property type="molecule type" value="Genomic_DNA"/>
</dbReference>
<protein>
    <submittedName>
        <fullName evidence="2">Uncharacterized protein</fullName>
    </submittedName>
</protein>
<dbReference type="AlphaFoldDB" id="A0A9Q3PVA3"/>
<reference evidence="2" key="1">
    <citation type="submission" date="2021-03" db="EMBL/GenBank/DDBJ databases">
        <title>Draft genome sequence of rust myrtle Austropuccinia psidii MF-1, a brazilian biotype.</title>
        <authorList>
            <person name="Quecine M.C."/>
            <person name="Pachon D.M.R."/>
            <person name="Bonatelli M.L."/>
            <person name="Correr F.H."/>
            <person name="Franceschini L.M."/>
            <person name="Leite T.F."/>
            <person name="Margarido G.R.A."/>
            <person name="Almeida C.A."/>
            <person name="Ferrarezi J.A."/>
            <person name="Labate C.A."/>
        </authorList>
    </citation>
    <scope>NUCLEOTIDE SEQUENCE</scope>
    <source>
        <strain evidence="2">MF-1</strain>
    </source>
</reference>
<feature type="region of interest" description="Disordered" evidence="1">
    <location>
        <begin position="1"/>
        <end position="46"/>
    </location>
</feature>
<evidence type="ECO:0000313" key="3">
    <source>
        <dbReference type="Proteomes" id="UP000765509"/>
    </source>
</evidence>
<name>A0A9Q3PVA3_9BASI</name>
<evidence type="ECO:0000313" key="2">
    <source>
        <dbReference type="EMBL" id="MBW0575389.1"/>
    </source>
</evidence>
<gene>
    <name evidence="2" type="ORF">O181_115104</name>
</gene>
<organism evidence="2 3">
    <name type="scientific">Austropuccinia psidii MF-1</name>
    <dbReference type="NCBI Taxonomy" id="1389203"/>
    <lineage>
        <taxon>Eukaryota</taxon>
        <taxon>Fungi</taxon>
        <taxon>Dikarya</taxon>
        <taxon>Basidiomycota</taxon>
        <taxon>Pucciniomycotina</taxon>
        <taxon>Pucciniomycetes</taxon>
        <taxon>Pucciniales</taxon>
        <taxon>Sphaerophragmiaceae</taxon>
        <taxon>Austropuccinia</taxon>
    </lineage>
</organism>
<accession>A0A9Q3PVA3</accession>